<gene>
    <name evidence="1" type="ORF">DLM75_12490</name>
</gene>
<evidence type="ECO:0000313" key="2">
    <source>
        <dbReference type="Proteomes" id="UP000265798"/>
    </source>
</evidence>
<proteinExistence type="predicted"/>
<comment type="caution">
    <text evidence="1">The sequence shown here is derived from an EMBL/GenBank/DDBJ whole genome shotgun (WGS) entry which is preliminary data.</text>
</comment>
<sequence>MSRDQQLFVRRKILFRTEYSFTSEEEYSNVFVSIAFFKWRLSSAKISLLTNWKPTDESFFARYIF</sequence>
<organism evidence="1 2">
    <name type="scientific">Leptospira stimsonii</name>
    <dbReference type="NCBI Taxonomy" id="2202203"/>
    <lineage>
        <taxon>Bacteria</taxon>
        <taxon>Pseudomonadati</taxon>
        <taxon>Spirochaetota</taxon>
        <taxon>Spirochaetia</taxon>
        <taxon>Leptospirales</taxon>
        <taxon>Leptospiraceae</taxon>
        <taxon>Leptospira</taxon>
    </lineage>
</organism>
<protein>
    <submittedName>
        <fullName evidence="1">Uncharacterized protein</fullName>
    </submittedName>
</protein>
<dbReference type="AlphaFoldDB" id="A0A396Z6N8"/>
<accession>A0A396Z6N8</accession>
<evidence type="ECO:0000313" key="1">
    <source>
        <dbReference type="EMBL" id="RHX89773.1"/>
    </source>
</evidence>
<dbReference type="Proteomes" id="UP000265798">
    <property type="component" value="Unassembled WGS sequence"/>
</dbReference>
<reference evidence="2" key="1">
    <citation type="submission" date="2018-05" db="EMBL/GenBank/DDBJ databases">
        <title>Leptospira yasudae sp. nov. and Leptospira stimsonii sp. nov., two pathogenic species of the genus Leptospira isolated from environmental sources.</title>
        <authorList>
            <person name="Casanovas-Massana A."/>
            <person name="Hamond C."/>
            <person name="Santos L.A."/>
            <person name="Hacker K.P."/>
            <person name="Balassiano I."/>
            <person name="Medeiros M.A."/>
            <person name="Reis M.G."/>
            <person name="Ko A.I."/>
            <person name="Wunder E.A."/>
        </authorList>
    </citation>
    <scope>NUCLEOTIDE SEQUENCE [LARGE SCALE GENOMIC DNA]</scope>
    <source>
        <strain evidence="2">Yale</strain>
    </source>
</reference>
<name>A0A396Z6N8_9LEPT</name>
<dbReference type="EMBL" id="QHCT01000003">
    <property type="protein sequence ID" value="RHX89773.1"/>
    <property type="molecule type" value="Genomic_DNA"/>
</dbReference>